<dbReference type="InterPro" id="IPR020845">
    <property type="entry name" value="AMP-binding_CS"/>
</dbReference>
<dbReference type="Pfam" id="PF13193">
    <property type="entry name" value="AMP-binding_C"/>
    <property type="match status" value="2"/>
</dbReference>
<dbReference type="Gene3D" id="1.10.1200.10">
    <property type="entry name" value="ACP-like"/>
    <property type="match status" value="2"/>
</dbReference>
<evidence type="ECO:0000313" key="7">
    <source>
        <dbReference type="Proteomes" id="UP001431221"/>
    </source>
</evidence>
<dbReference type="InterPro" id="IPR023213">
    <property type="entry name" value="CAT-like_dom_sf"/>
</dbReference>
<dbReference type="NCBIfam" id="TIGR01733">
    <property type="entry name" value="AA-adenyl-dom"/>
    <property type="match status" value="2"/>
</dbReference>
<feature type="domain" description="Carrier" evidence="5">
    <location>
        <begin position="2098"/>
        <end position="2173"/>
    </location>
</feature>
<dbReference type="InterPro" id="IPR025110">
    <property type="entry name" value="AMP-bd_C"/>
</dbReference>
<sequence>MSIAKFLQRLTARQIELSVDGDRLRYHGPREALDEATLAELRARKPDIVKYLRRTAGAKKEVAPPGAHALSFGQEALWFVHQLDRDSLAYNTMVAARLDRSTDLVLLQDALHRLHDRHPVLSSRFMAVDGRPWQRFETDAGATLKTTSAAGLPPSAVEARIAALSDQPFDLETGPLVRWHLLTDAAITQECEPGPVLLFVAHHSVIDFRSLEIVLRDLSSLYRSERDSVPAALPTLPWTYGTYVDWSRAWVASPEGTKARDYWLGVLGGELPVLDIPTDSPRPSRQSFAGSTLTRALDPDLSRSLVSAARMLGITPFVLLLGAYGLLLHRHSGQEELVIGAPMLGRNRSELTDLVGYLVNPVALRLRFSDGLLGRLFLAQLHRTVLEALEHQDYPFPLLVEDLQPERDPRRSPIFQAAFVYERRRETPNSEFDPIGEVIAGGQRGAVFDVTLTVLEQDGQIRMTWDYAKALFEDTTIDRMAIHLERLLVSLIDGLEQPVASLPLLSSPELRQLQDWNQTGTEQSVDQTVDDLIAKQCSLTPDSIAVEDGTCRLSYATLDAVAGRLARRLKTAGIGPNKVVALFLRRPMDQVIAVLAVLRAGGACMPLEKSDPVERRAHLLSDSAAAAVLTDPDWLPLLPETTAKIITLEPEELTREDEAFPPVVGDDVPSRAKPDDLAYVLFTSGSTGRPKGVAMPHRALVNLAVWQAGQPGLGGPARTLQFTRLTFDVAFQEIVTTWNTGGTLVLIDEALRRDSRALLDWIDAQRVERLFVPFVALQHLAEATRGTGFPASLKEIVTAGEQLRCTPPIKEAFAACDCRLHNHYGPTETHVVTTFRMPRPVSEWEDLPPIGRPIANTAVHVLDRSGELVPVGVTGELCIAGTCLAHGYLNRPDLTAQSFVDHKALGRIYRTGDIVRRRPDGTLAYVGRRDRQVKIRGIRVEIDEIESVLNAHPAVGEAAVVFQGNSETGSEPRLAAYVSPASDADGSDETLRPTLLGYLRDRLPGAMVPSSLTVLDSLPQTTSGKVDRRALPEPRLAAESDPSLQSSNEALLASIWGDLLGVPDVGINANFFELGGHSLLAMRLVARIRDTFGIDVPVQTVFDQPTVSGLAKRVDSQLGAAPLPPIKPLSQAETPPLSFTQQRLWFMEQLNGPGPTYSMPATFAVNGPIDVEAFRRAATFIVRRHDSMRASFPEVQGAPSLRLIDAYDPLNVTDLGQLDPAEREAEAERLSQSHALHPFDLAEGPLFRLHLLRFDEQTHWLLFNMHHIISDGWSLGVLVRELSSLYRTFSNHAAADLPPLQVQYQDFAAWQRNWFQGPTLERQLAHWRQRLAGALTVLELPGDRSRPPKPSFRGGFVEHRLDASLTSDLGRFARAEGCTDFMVLLAAFGLLLARYSGQRDLLIGTPVANRRHSDCEDLIGYFANTLAMRCRIDASDDFATLIKAVRRDCIDAYANQDIPFELLVRDLHVERNLTHTPLIQVMLVMQDNIVEEMVLDGAEVTLLASPVTAAKFDLTVYLEASGTELISRWEYNADIFNAERIAHMAEHFEQVLRGALTAPRQPLASLDMTTADERDLISQLGTGPHHPLPWHHLLDGFAAQVARTPTAPAVVAGNTHLTYDQLNAEANRLARVLIRRGIKTGDRVALCFDQDPDLVVALLAIVKTGATYIPLASSYPINRLAFMLNDAEVTLVLTKTALTHRLPAGPFPLFLLDAEAEAIAAEDPTDPEVRSSPDDALYVIYTSGSTGRPKGALVGHRGFANLLHWYCRTLALTETDRCLLVSAIGFDLTQKNIFAPLMTGAALHLIDNEIYDPGVLRSAIDQREITWINCTPSAFYPLLGDGSADDLAALSSLRWVVLGGEPIQVDRLKHWLSAPSCNARVINSYGPTECTDVSVAGLLDPEAEDQDVPLGTPIDNVRLQVLDDNNLPTPVGQQGELFIGGICVGKGYVGRPDLTDERYVERVVEGRNQRFYATGDLVYWRSDGALGYLGRKDAQVKLRGHRIELEEIEAAIRTLPDITEAAVAAVDDGGEERLSAYFVSSKELDAVSLRTSLEASLPRYMVPDTFVRLERLPLSPNGKLNRDALPKVVRHGSHVANPPQGPTEKLLASLWLGLLKLDMIDRNANFFEVGGHSLLAVALTARIKEAFSVELPLESLFRQPTIIGLARLIEERRGSELTPLVALPQTSEPELSLAQQRLLFGLERNQERASAHVAWARLVLRGELDKTALRQALRGLVERHDSLRLHFRDADGVLQPHWASPFDPLTEVNLSGLPESEAASEAQRLCKMKVESLSDLVSGPLFRLTLLTLGPTSFELLFAMHHIVGDGQSIDVLIADLESLYEAACHGAKCNLPKIAMQYADFAAWQWDRFNRGSLGPQLDFWRTQLEGAPELLALPLDRVRPAVQAHDRRSVPVQIDAELSEALRALARRHECGVFVVLLAAYQLLLSRYSGERDLSVGVPVAHRNDCQLQTMVGLFMNTLVMRSQIPETESFAGFLSGLRQRVLSAFANQDIPYDYLVEELRPVPSRSYNPLFQVMMNLNGPHQSSLKLEGVDVEVLSRGSDFLQAYDLNLNLTDWPDGRLGGELHYDATLFEKGTADFLAHGFTAILREVVTNPDAPMSELPLAGTPKPSVDPPPLRPASSNAPVRFGAIERSIADRFAEQVIRSPDAIAVCTPDEALSYRELDVAARRVAAAILDRPGSPRVGLLLPHDPRMAVGMCGTLQAGRIYVPLDPGLSDEKLQSILEEGGVSLILCTSVLEDRARAVAGTDEDIINLDRLDQPPRPVEELPSISPDHLACLHFPSGDDGRSRTVMQNHRSVLHFVRVLTERLQLSPADRLINLVPCAVDAGVMDILAALLNGATACMYDLQSRTVANCAAWLDKAAITVWHSTPSIYRGMLADLDKSLPDVRLVFLSGERVVEADFAAYRRAFETHCRFANGYGVPEAPVATLFIADHLEKLPGSAVPIGFPADGIEIDLLDEIGSVNEFWGEIVIKSASLAQSHREYASTGLTDDPERLGRSRFPTGDLARRLPDGSLVLIGRCDSQIRRNGARIDVADIEQTLLTHPGVHQVAVICCQSRDPQEGPENNTSGLIAYVYGEASTEDIQKHCVKNLAEYLVPQRIIAATAATFTPSGKLKLLLTRESA</sequence>
<keyword evidence="7" id="KW-1185">Reference proteome</keyword>
<evidence type="ECO:0000256" key="3">
    <source>
        <dbReference type="ARBA" id="ARBA00022553"/>
    </source>
</evidence>
<comment type="cofactor">
    <cofactor evidence="1">
        <name>pantetheine 4'-phosphate</name>
        <dbReference type="ChEBI" id="CHEBI:47942"/>
    </cofactor>
</comment>
<dbReference type="Gene3D" id="3.30.300.30">
    <property type="match status" value="3"/>
</dbReference>
<dbReference type="Gene3D" id="2.30.38.10">
    <property type="entry name" value="Luciferase, Domain 3"/>
    <property type="match status" value="2"/>
</dbReference>
<dbReference type="InterPro" id="IPR020806">
    <property type="entry name" value="PKS_PP-bd"/>
</dbReference>
<dbReference type="InterPro" id="IPR041464">
    <property type="entry name" value="TubC_N"/>
</dbReference>
<dbReference type="Proteomes" id="UP001431221">
    <property type="component" value="Unassembled WGS sequence"/>
</dbReference>
<comment type="caution">
    <text evidence="6">The sequence shown here is derived from an EMBL/GenBank/DDBJ whole genome shotgun (WGS) entry which is preliminary data.</text>
</comment>
<dbReference type="PROSITE" id="PS50075">
    <property type="entry name" value="CARRIER"/>
    <property type="match status" value="2"/>
</dbReference>
<proteinExistence type="predicted"/>
<dbReference type="InterPro" id="IPR042099">
    <property type="entry name" value="ANL_N_sf"/>
</dbReference>
<evidence type="ECO:0000259" key="5">
    <source>
        <dbReference type="PROSITE" id="PS50075"/>
    </source>
</evidence>
<dbReference type="RefSeq" id="WP_248159998.1">
    <property type="nucleotide sequence ID" value="NZ_JALNMJ010000039.1"/>
</dbReference>
<feature type="domain" description="Carrier" evidence="5">
    <location>
        <begin position="1043"/>
        <end position="1118"/>
    </location>
</feature>
<keyword evidence="3" id="KW-0597">Phosphoprotein</keyword>
<dbReference type="SUPFAM" id="SSF56801">
    <property type="entry name" value="Acetyl-CoA synthetase-like"/>
    <property type="match status" value="3"/>
</dbReference>
<feature type="compositionally biased region" description="Basic and acidic residues" evidence="4">
    <location>
        <begin position="1025"/>
        <end position="1038"/>
    </location>
</feature>
<dbReference type="Gene3D" id="3.40.50.980">
    <property type="match status" value="4"/>
</dbReference>
<dbReference type="NCBIfam" id="NF003417">
    <property type="entry name" value="PRK04813.1"/>
    <property type="match status" value="3"/>
</dbReference>
<name>A0ABT0H4N4_9HYPH</name>
<evidence type="ECO:0000256" key="4">
    <source>
        <dbReference type="SAM" id="MobiDB-lite"/>
    </source>
</evidence>
<dbReference type="CDD" id="cd19531">
    <property type="entry name" value="LCL_NRPS-like"/>
    <property type="match status" value="3"/>
</dbReference>
<dbReference type="CDD" id="cd05930">
    <property type="entry name" value="A_NRPS"/>
    <property type="match status" value="1"/>
</dbReference>
<feature type="region of interest" description="Disordered" evidence="4">
    <location>
        <begin position="2620"/>
        <end position="2644"/>
    </location>
</feature>
<dbReference type="InterPro" id="IPR010071">
    <property type="entry name" value="AA_adenyl_dom"/>
</dbReference>
<dbReference type="InterPro" id="IPR009081">
    <property type="entry name" value="PP-bd_ACP"/>
</dbReference>
<dbReference type="Pfam" id="PF00550">
    <property type="entry name" value="PP-binding"/>
    <property type="match status" value="2"/>
</dbReference>
<evidence type="ECO:0000256" key="2">
    <source>
        <dbReference type="ARBA" id="ARBA00022450"/>
    </source>
</evidence>
<dbReference type="PANTHER" id="PTHR45527:SF1">
    <property type="entry name" value="FATTY ACID SYNTHASE"/>
    <property type="match status" value="1"/>
</dbReference>
<protein>
    <submittedName>
        <fullName evidence="6">Amino acid adenylation domain-containing protein</fullName>
    </submittedName>
</protein>
<dbReference type="InterPro" id="IPR036736">
    <property type="entry name" value="ACP-like_sf"/>
</dbReference>
<evidence type="ECO:0000256" key="1">
    <source>
        <dbReference type="ARBA" id="ARBA00001957"/>
    </source>
</evidence>
<dbReference type="PROSITE" id="PS00012">
    <property type="entry name" value="PHOSPHOPANTETHEINE"/>
    <property type="match status" value="2"/>
</dbReference>
<accession>A0ABT0H4N4</accession>
<dbReference type="Pfam" id="PF00501">
    <property type="entry name" value="AMP-binding"/>
    <property type="match status" value="3"/>
</dbReference>
<dbReference type="Pfam" id="PF00668">
    <property type="entry name" value="Condensation"/>
    <property type="match status" value="3"/>
</dbReference>
<dbReference type="PROSITE" id="PS00455">
    <property type="entry name" value="AMP_BINDING"/>
    <property type="match status" value="2"/>
</dbReference>
<dbReference type="Gene3D" id="3.40.50.12780">
    <property type="entry name" value="N-terminal domain of ligase-like"/>
    <property type="match status" value="1"/>
</dbReference>
<organism evidence="6 7">
    <name type="scientific">Roseibium sediminicola</name>
    <dbReference type="NCBI Taxonomy" id="2933272"/>
    <lineage>
        <taxon>Bacteria</taxon>
        <taxon>Pseudomonadati</taxon>
        <taxon>Pseudomonadota</taxon>
        <taxon>Alphaproteobacteria</taxon>
        <taxon>Hyphomicrobiales</taxon>
        <taxon>Stappiaceae</taxon>
        <taxon>Roseibium</taxon>
    </lineage>
</organism>
<reference evidence="6" key="1">
    <citation type="submission" date="2022-04" db="EMBL/GenBank/DDBJ databases">
        <title>Roseibium sp. CAU 1639 isolated from mud.</title>
        <authorList>
            <person name="Kim W."/>
        </authorList>
    </citation>
    <scope>NUCLEOTIDE SEQUENCE</scope>
    <source>
        <strain evidence="6">CAU 1639</strain>
    </source>
</reference>
<keyword evidence="2" id="KW-0596">Phosphopantetheine</keyword>
<dbReference type="Pfam" id="PF18563">
    <property type="entry name" value="TubC_N"/>
    <property type="match status" value="1"/>
</dbReference>
<evidence type="ECO:0000313" key="6">
    <source>
        <dbReference type="EMBL" id="MCK7616045.1"/>
    </source>
</evidence>
<dbReference type="InterPro" id="IPR044894">
    <property type="entry name" value="TubC_N_sf"/>
</dbReference>
<feature type="region of interest" description="Disordered" evidence="4">
    <location>
        <begin position="1023"/>
        <end position="1042"/>
    </location>
</feature>
<dbReference type="Gene3D" id="1.10.10.1830">
    <property type="entry name" value="Non-ribosomal peptide synthase, adenylation domain"/>
    <property type="match status" value="1"/>
</dbReference>
<dbReference type="InterPro" id="IPR006162">
    <property type="entry name" value="Ppantetheine_attach_site"/>
</dbReference>
<dbReference type="Gene3D" id="3.30.559.30">
    <property type="entry name" value="Nonribosomal peptide synthetase, condensation domain"/>
    <property type="match status" value="3"/>
</dbReference>
<dbReference type="InterPro" id="IPR000873">
    <property type="entry name" value="AMP-dep_synth/lig_dom"/>
</dbReference>
<dbReference type="SMART" id="SM00823">
    <property type="entry name" value="PKS_PP"/>
    <property type="match status" value="2"/>
</dbReference>
<dbReference type="SUPFAM" id="SSF52777">
    <property type="entry name" value="CoA-dependent acyltransferases"/>
    <property type="match status" value="6"/>
</dbReference>
<dbReference type="PANTHER" id="PTHR45527">
    <property type="entry name" value="NONRIBOSOMAL PEPTIDE SYNTHETASE"/>
    <property type="match status" value="1"/>
</dbReference>
<dbReference type="Gene3D" id="3.30.559.10">
    <property type="entry name" value="Chloramphenicol acetyltransferase-like domain"/>
    <property type="match status" value="3"/>
</dbReference>
<gene>
    <name evidence="6" type="ORF">M0H32_28135</name>
</gene>
<dbReference type="SUPFAM" id="SSF47336">
    <property type="entry name" value="ACP-like"/>
    <property type="match status" value="2"/>
</dbReference>
<dbReference type="InterPro" id="IPR045851">
    <property type="entry name" value="AMP-bd_C_sf"/>
</dbReference>
<dbReference type="EMBL" id="JALNMJ010000039">
    <property type="protein sequence ID" value="MCK7616045.1"/>
    <property type="molecule type" value="Genomic_DNA"/>
</dbReference>
<dbReference type="InterPro" id="IPR001242">
    <property type="entry name" value="Condensation_dom"/>
</dbReference>